<feature type="compositionally biased region" description="Basic and acidic residues" evidence="2">
    <location>
        <begin position="46"/>
        <end position="62"/>
    </location>
</feature>
<sequence length="193" mass="21573">MSCGPNICNAPENICDRPRLCNIHTRALTYPAAQHTSHSVTIYEPVEPRNRRDEARKKEASLHDIQSNLACSEAVLKQVRKTVEGIEISKHNTIGNANHALRYTLAQVEGSRIAWAKEKSGLEATISKEKDKTATAMKETGDAKNNLKKKEEELQAVKKSLSKAAEALNASVRKDEVTKQLKKQLRKSLYGRR</sequence>
<evidence type="ECO:0000256" key="1">
    <source>
        <dbReference type="SAM" id="Coils"/>
    </source>
</evidence>
<reference evidence="3" key="1">
    <citation type="submission" date="2021-03" db="EMBL/GenBank/DDBJ databases">
        <authorList>
            <person name="Tagirdzhanova G."/>
        </authorList>
    </citation>
    <scope>NUCLEOTIDE SEQUENCE</scope>
</reference>
<proteinExistence type="predicted"/>
<accession>A0A8H3IV24</accession>
<name>A0A8H3IV24_9LECA</name>
<evidence type="ECO:0000256" key="2">
    <source>
        <dbReference type="SAM" id="MobiDB-lite"/>
    </source>
</evidence>
<protein>
    <submittedName>
        <fullName evidence="3">Uncharacterized protein</fullName>
    </submittedName>
</protein>
<gene>
    <name evidence="3" type="ORF">GOMPHAMPRED_004519</name>
</gene>
<keyword evidence="4" id="KW-1185">Reference proteome</keyword>
<feature type="region of interest" description="Disordered" evidence="2">
    <location>
        <begin position="42"/>
        <end position="63"/>
    </location>
</feature>
<organism evidence="3 4">
    <name type="scientific">Gomphillus americanus</name>
    <dbReference type="NCBI Taxonomy" id="1940652"/>
    <lineage>
        <taxon>Eukaryota</taxon>
        <taxon>Fungi</taxon>
        <taxon>Dikarya</taxon>
        <taxon>Ascomycota</taxon>
        <taxon>Pezizomycotina</taxon>
        <taxon>Lecanoromycetes</taxon>
        <taxon>OSLEUM clade</taxon>
        <taxon>Ostropomycetidae</taxon>
        <taxon>Ostropales</taxon>
        <taxon>Graphidaceae</taxon>
        <taxon>Gomphilloideae</taxon>
        <taxon>Gomphillus</taxon>
    </lineage>
</organism>
<dbReference type="Proteomes" id="UP000664169">
    <property type="component" value="Unassembled WGS sequence"/>
</dbReference>
<evidence type="ECO:0000313" key="4">
    <source>
        <dbReference type="Proteomes" id="UP000664169"/>
    </source>
</evidence>
<comment type="caution">
    <text evidence="3">The sequence shown here is derived from an EMBL/GenBank/DDBJ whole genome shotgun (WGS) entry which is preliminary data.</text>
</comment>
<dbReference type="AlphaFoldDB" id="A0A8H3IV24"/>
<keyword evidence="1" id="KW-0175">Coiled coil</keyword>
<dbReference type="EMBL" id="CAJPDQ010000028">
    <property type="protein sequence ID" value="CAF9927834.1"/>
    <property type="molecule type" value="Genomic_DNA"/>
</dbReference>
<evidence type="ECO:0000313" key="3">
    <source>
        <dbReference type="EMBL" id="CAF9927834.1"/>
    </source>
</evidence>
<feature type="coiled-coil region" evidence="1">
    <location>
        <begin position="137"/>
        <end position="167"/>
    </location>
</feature>